<accession>A0A0U3F8A2</accession>
<gene>
    <name evidence="1" type="ORF">EYM_01785</name>
</gene>
<proteinExistence type="predicted"/>
<dbReference type="EMBL" id="CP006867">
    <property type="protein sequence ID" value="ALU12248.1"/>
    <property type="molecule type" value="Genomic_DNA"/>
</dbReference>
<evidence type="ECO:0008006" key="3">
    <source>
        <dbReference type="Google" id="ProtNLM"/>
    </source>
</evidence>
<dbReference type="RefSeq" id="WP_075049394.1">
    <property type="nucleotide sequence ID" value="NZ_CP006867.1"/>
</dbReference>
<evidence type="ECO:0000313" key="2">
    <source>
        <dbReference type="Proteomes" id="UP000060778"/>
    </source>
</evidence>
<dbReference type="AlphaFoldDB" id="A0A0U3F8A2"/>
<dbReference type="KEGG" id="iis:EYM_01785"/>
<reference evidence="1 2" key="1">
    <citation type="submission" date="2013-11" db="EMBL/GenBank/DDBJ databases">
        <title>Comparative genomics of Ignicoccus.</title>
        <authorList>
            <person name="Podar M."/>
        </authorList>
    </citation>
    <scope>NUCLEOTIDE SEQUENCE [LARGE SCALE GENOMIC DNA]</scope>
    <source>
        <strain evidence="1 2">DSM 13165</strain>
    </source>
</reference>
<organism evidence="1 2">
    <name type="scientific">Ignicoccus islandicus DSM 13165</name>
    <dbReference type="NCBI Taxonomy" id="940295"/>
    <lineage>
        <taxon>Archaea</taxon>
        <taxon>Thermoproteota</taxon>
        <taxon>Thermoprotei</taxon>
        <taxon>Desulfurococcales</taxon>
        <taxon>Desulfurococcaceae</taxon>
        <taxon>Ignicoccus</taxon>
    </lineage>
</organism>
<evidence type="ECO:0000313" key="1">
    <source>
        <dbReference type="EMBL" id="ALU12248.1"/>
    </source>
</evidence>
<sequence length="285" mass="32236">MCETEVILEKYLSVPRTIGIEKLEVVLLDESGDTNVNLKKGGKKTKYFLIATLILSPKCYSELSRELVRAFEEMASVVGCEDIIKKMIEGGIELKYNSLTGELVKCFKGTETKEVNEAIDEALGKFFDVVTSLRTCSSMRALIHYVNKAEIAKFLKGLGEFSEPLREALSKTMKPYVFNNVKTELCNSLIEDALVLFDEKFFSWRGISDRELPKRRFQCYKVVDAMEVKSHHALPFAIVDVLAGSYRNALLHRNERLKEKLAFARGFDLTSNFVGELCEVIGRAC</sequence>
<protein>
    <recommendedName>
        <fullName evidence="3">DUF3800 domain-containing protein</fullName>
    </recommendedName>
</protein>
<name>A0A0U3F8A2_9CREN</name>
<dbReference type="GeneID" id="30679763"/>
<keyword evidence="2" id="KW-1185">Reference proteome</keyword>
<dbReference type="Proteomes" id="UP000060778">
    <property type="component" value="Chromosome"/>
</dbReference>